<keyword evidence="3" id="KW-1185">Reference proteome</keyword>
<proteinExistence type="predicted"/>
<dbReference type="HOGENOM" id="CLU_026455_1_0_1"/>
<feature type="transmembrane region" description="Helical" evidence="1">
    <location>
        <begin position="30"/>
        <end position="48"/>
    </location>
</feature>
<evidence type="ECO:0000313" key="3">
    <source>
        <dbReference type="Proteomes" id="UP000054097"/>
    </source>
</evidence>
<protein>
    <submittedName>
        <fullName evidence="2">Uncharacterized protein</fullName>
    </submittedName>
</protein>
<keyword evidence="1" id="KW-0472">Membrane</keyword>
<dbReference type="AlphaFoldDB" id="A0A0C2WR60"/>
<dbReference type="Proteomes" id="UP000054097">
    <property type="component" value="Unassembled WGS sequence"/>
</dbReference>
<keyword evidence="1" id="KW-1133">Transmembrane helix</keyword>
<gene>
    <name evidence="2" type="ORF">M408DRAFT_329396</name>
</gene>
<evidence type="ECO:0000256" key="1">
    <source>
        <dbReference type="SAM" id="Phobius"/>
    </source>
</evidence>
<organism evidence="2 3">
    <name type="scientific">Serendipita vermifera MAFF 305830</name>
    <dbReference type="NCBI Taxonomy" id="933852"/>
    <lineage>
        <taxon>Eukaryota</taxon>
        <taxon>Fungi</taxon>
        <taxon>Dikarya</taxon>
        <taxon>Basidiomycota</taxon>
        <taxon>Agaricomycotina</taxon>
        <taxon>Agaricomycetes</taxon>
        <taxon>Sebacinales</taxon>
        <taxon>Serendipitaceae</taxon>
        <taxon>Serendipita</taxon>
    </lineage>
</organism>
<name>A0A0C2WR60_SERVB</name>
<evidence type="ECO:0000313" key="2">
    <source>
        <dbReference type="EMBL" id="KIM28643.1"/>
    </source>
</evidence>
<dbReference type="STRING" id="933852.A0A0C2WR60"/>
<sequence length="365" mass="39667">MSKAKNQNVGWFRRVVGGTLGWIARLIRRLIILTFIFWVLIVTVAYAFPEVAEAAIGPSSPLCDLPLMHMTPTCCPPLHGRQPRYADLTQLQIKVKAALQSTGWSSGIVTEMKKSEIAIRDLNGVVRVSNLPSKDQLARAIDDFGASAKEATRYLSRLGSGLGDAVDSIVAMDNYAIRTLEAIERNQQPLYQLVAAISPFGTQDLSRTALVKTFDQVAKVLETDLVRLIGVSTGAMVALDRLDSQLNLIHQITVRDQVAIGTRYEEVLSGLLTQLGGNKLQVESMKSHLVFLAEVGSYRRSAAESVGKAIVELEKLSADLDILRERVAAPSMAGDDAIPIEVHLEALRSAVVRLAEGADRGIITG</sequence>
<reference evidence="3" key="2">
    <citation type="submission" date="2015-01" db="EMBL/GenBank/DDBJ databases">
        <title>Evolutionary Origins and Diversification of the Mycorrhizal Mutualists.</title>
        <authorList>
            <consortium name="DOE Joint Genome Institute"/>
            <consortium name="Mycorrhizal Genomics Consortium"/>
            <person name="Kohler A."/>
            <person name="Kuo A."/>
            <person name="Nagy L.G."/>
            <person name="Floudas D."/>
            <person name="Copeland A."/>
            <person name="Barry K.W."/>
            <person name="Cichocki N."/>
            <person name="Veneault-Fourrey C."/>
            <person name="LaButti K."/>
            <person name="Lindquist E.A."/>
            <person name="Lipzen A."/>
            <person name="Lundell T."/>
            <person name="Morin E."/>
            <person name="Murat C."/>
            <person name="Riley R."/>
            <person name="Ohm R."/>
            <person name="Sun H."/>
            <person name="Tunlid A."/>
            <person name="Henrissat B."/>
            <person name="Grigoriev I.V."/>
            <person name="Hibbett D.S."/>
            <person name="Martin F."/>
        </authorList>
    </citation>
    <scope>NUCLEOTIDE SEQUENCE [LARGE SCALE GENOMIC DNA]</scope>
    <source>
        <strain evidence="3">MAFF 305830</strain>
    </source>
</reference>
<keyword evidence="1" id="KW-0812">Transmembrane</keyword>
<dbReference type="OrthoDB" id="4179406at2759"/>
<accession>A0A0C2WR60</accession>
<dbReference type="EMBL" id="KN824292">
    <property type="protein sequence ID" value="KIM28643.1"/>
    <property type="molecule type" value="Genomic_DNA"/>
</dbReference>
<reference evidence="2 3" key="1">
    <citation type="submission" date="2014-04" db="EMBL/GenBank/DDBJ databases">
        <authorList>
            <consortium name="DOE Joint Genome Institute"/>
            <person name="Kuo A."/>
            <person name="Zuccaro A."/>
            <person name="Kohler A."/>
            <person name="Nagy L.G."/>
            <person name="Floudas D."/>
            <person name="Copeland A."/>
            <person name="Barry K.W."/>
            <person name="Cichocki N."/>
            <person name="Veneault-Fourrey C."/>
            <person name="LaButti K."/>
            <person name="Lindquist E.A."/>
            <person name="Lipzen A."/>
            <person name="Lundell T."/>
            <person name="Morin E."/>
            <person name="Murat C."/>
            <person name="Sun H."/>
            <person name="Tunlid A."/>
            <person name="Henrissat B."/>
            <person name="Grigoriev I.V."/>
            <person name="Hibbett D.S."/>
            <person name="Martin F."/>
            <person name="Nordberg H.P."/>
            <person name="Cantor M.N."/>
            <person name="Hua S.X."/>
        </authorList>
    </citation>
    <scope>NUCLEOTIDE SEQUENCE [LARGE SCALE GENOMIC DNA]</scope>
    <source>
        <strain evidence="2 3">MAFF 305830</strain>
    </source>
</reference>